<keyword evidence="5 11" id="KW-0067">ATP-binding</keyword>
<dbReference type="Proteomes" id="UP000246104">
    <property type="component" value="Unassembled WGS sequence"/>
</dbReference>
<dbReference type="PROSITE" id="PS51217">
    <property type="entry name" value="UVRD_HELICASE_CTER"/>
    <property type="match status" value="1"/>
</dbReference>
<evidence type="ECO:0000256" key="3">
    <source>
        <dbReference type="ARBA" id="ARBA00022801"/>
    </source>
</evidence>
<evidence type="ECO:0000259" key="13">
    <source>
        <dbReference type="PROSITE" id="PS51217"/>
    </source>
</evidence>
<evidence type="ECO:0000256" key="5">
    <source>
        <dbReference type="ARBA" id="ARBA00022840"/>
    </source>
</evidence>
<name>A0A317JNJ4_9BACT</name>
<evidence type="ECO:0000313" key="14">
    <source>
        <dbReference type="EMBL" id="PWU22520.1"/>
    </source>
</evidence>
<proteinExistence type="inferred from homology"/>
<dbReference type="SUPFAM" id="SSF52540">
    <property type="entry name" value="P-loop containing nucleoside triphosphate hydrolases"/>
    <property type="match status" value="1"/>
</dbReference>
<dbReference type="InterPro" id="IPR027417">
    <property type="entry name" value="P-loop_NTPase"/>
</dbReference>
<dbReference type="EC" id="5.6.2.4" evidence="9"/>
<dbReference type="Gene3D" id="1.10.10.160">
    <property type="match status" value="1"/>
</dbReference>
<comment type="caution">
    <text evidence="14">The sequence shown here is derived from an EMBL/GenBank/DDBJ whole genome shotgun (WGS) entry which is preliminary data.</text>
</comment>
<dbReference type="Gene3D" id="1.10.486.10">
    <property type="entry name" value="PCRA, domain 4"/>
    <property type="match status" value="1"/>
</dbReference>
<dbReference type="Gene3D" id="3.40.50.300">
    <property type="entry name" value="P-loop containing nucleotide triphosphate hydrolases"/>
    <property type="match status" value="2"/>
</dbReference>
<evidence type="ECO:0000256" key="7">
    <source>
        <dbReference type="ARBA" id="ARBA00023235"/>
    </source>
</evidence>
<dbReference type="InterPro" id="IPR014016">
    <property type="entry name" value="UvrD-like_ATP-bd"/>
</dbReference>
<evidence type="ECO:0000259" key="12">
    <source>
        <dbReference type="PROSITE" id="PS51198"/>
    </source>
</evidence>
<comment type="catalytic activity">
    <reaction evidence="10">
        <text>ATP + H2O = ADP + phosphate + H(+)</text>
        <dbReference type="Rhea" id="RHEA:13065"/>
        <dbReference type="ChEBI" id="CHEBI:15377"/>
        <dbReference type="ChEBI" id="CHEBI:15378"/>
        <dbReference type="ChEBI" id="CHEBI:30616"/>
        <dbReference type="ChEBI" id="CHEBI:43474"/>
        <dbReference type="ChEBI" id="CHEBI:456216"/>
        <dbReference type="EC" id="5.6.2.4"/>
    </reaction>
</comment>
<protein>
    <recommendedName>
        <fullName evidence="9">DNA 3'-5' helicase</fullName>
        <ecNumber evidence="9">5.6.2.4</ecNumber>
    </recommendedName>
</protein>
<dbReference type="GO" id="GO:0003677">
    <property type="term" value="F:DNA binding"/>
    <property type="evidence" value="ECO:0007669"/>
    <property type="project" value="UniProtKB-KW"/>
</dbReference>
<organism evidence="14 15">
    <name type="scientific">Candidatus Cerribacteria bacterium 'Amazon FNV 2010 28 9'</name>
    <dbReference type="NCBI Taxonomy" id="2081795"/>
    <lineage>
        <taxon>Bacteria</taxon>
        <taxon>Candidatus Cerribacteria</taxon>
    </lineage>
</organism>
<evidence type="ECO:0000256" key="2">
    <source>
        <dbReference type="ARBA" id="ARBA00022741"/>
    </source>
</evidence>
<dbReference type="Pfam" id="PF13361">
    <property type="entry name" value="UvrD_C"/>
    <property type="match status" value="1"/>
</dbReference>
<dbReference type="PANTHER" id="PTHR11070:SF2">
    <property type="entry name" value="ATP-DEPENDENT DNA HELICASE SRS2"/>
    <property type="match status" value="1"/>
</dbReference>
<keyword evidence="6" id="KW-0238">DNA-binding</keyword>
<dbReference type="PANTHER" id="PTHR11070">
    <property type="entry name" value="UVRD / RECB / PCRA DNA HELICASE FAMILY MEMBER"/>
    <property type="match status" value="1"/>
</dbReference>
<sequence length="694" mass="79016">MFPMQTEEMFIGLNEAQLEAIQHPLGVPAMVLAGAGSGKTRVLTTRAAYLLTQHHVRPERILLVTFTNKASAEMVERLQRMVGIGLPFAGTFHRIAARILRAHGRYIGVDPGFTIFDEDDQLSLMTTIIKELGLSTKETKPRSILGAISSAKNELLTPAEYAQIAKGRFQETVARLYPLYQKRLERNNAVDFDDLIMKVIELLQTHEEIRSHYQHQFEHILIDEYQDTNTAQYILTKLLVKPQMNLFVVGDFSQAIYGWRGADYRNMLALKDDFPDIVTYKLEQNYRSTQPILDAASGVISYNTSHPVLELWTQNQEGEQVHLFEAARDSDEVEHVMKMITMYSREYELNDMVILYRTNAQSRVFEEALLARGIPYRLVGGVRFYERKEIKDIVCLLRLFVYASDELARKRIEKLGKKKLANYLNWIEMQKNTFLSSRTLKHEVHEGYGIQEKEAQEKLESKEKDPKVDFDSIMEISSNPNEPTSALTLLDAILQATAYLEQFDPHDEEDASRLENIQELRSLAAQFSDIPSLLETIALVEQEALNREQQSSSGINLMSVHAAKGLEFSIVFLVGMEEGLFPHSRSLLDKLQMEEERRLCYVAITRAKKQLHISYAHRRLVFGTVSGSIVSRFISEIPSSVVTKEGGVQFPFTSSFSRPSVVPPKPTRRIVPLDDPSIDDFLEGNIDVDTFLGA</sequence>
<dbReference type="GO" id="GO:0000725">
    <property type="term" value="P:recombinational repair"/>
    <property type="evidence" value="ECO:0007669"/>
    <property type="project" value="TreeGrafter"/>
</dbReference>
<keyword evidence="3 11" id="KW-0378">Hydrolase</keyword>
<evidence type="ECO:0000256" key="8">
    <source>
        <dbReference type="ARBA" id="ARBA00034617"/>
    </source>
</evidence>
<dbReference type="InterPro" id="IPR000212">
    <property type="entry name" value="DNA_helicase_UvrD/REP"/>
</dbReference>
<dbReference type="GO" id="GO:0016887">
    <property type="term" value="F:ATP hydrolysis activity"/>
    <property type="evidence" value="ECO:0007669"/>
    <property type="project" value="RHEA"/>
</dbReference>
<evidence type="ECO:0000256" key="6">
    <source>
        <dbReference type="ARBA" id="ARBA00023125"/>
    </source>
</evidence>
<evidence type="ECO:0000256" key="9">
    <source>
        <dbReference type="ARBA" id="ARBA00034808"/>
    </source>
</evidence>
<evidence type="ECO:0000256" key="1">
    <source>
        <dbReference type="ARBA" id="ARBA00009922"/>
    </source>
</evidence>
<keyword evidence="2 11" id="KW-0547">Nucleotide-binding</keyword>
<dbReference type="InterPro" id="IPR014017">
    <property type="entry name" value="DNA_helicase_UvrD-like_C"/>
</dbReference>
<evidence type="ECO:0000256" key="11">
    <source>
        <dbReference type="PROSITE-ProRule" id="PRU00560"/>
    </source>
</evidence>
<comment type="similarity">
    <text evidence="1">Belongs to the helicase family. UvrD subfamily.</text>
</comment>
<dbReference type="GO" id="GO:0005524">
    <property type="term" value="F:ATP binding"/>
    <property type="evidence" value="ECO:0007669"/>
    <property type="project" value="UniProtKB-UniRule"/>
</dbReference>
<dbReference type="EMBL" id="PSRQ01000062">
    <property type="protein sequence ID" value="PWU22520.1"/>
    <property type="molecule type" value="Genomic_DNA"/>
</dbReference>
<evidence type="ECO:0000256" key="10">
    <source>
        <dbReference type="ARBA" id="ARBA00048988"/>
    </source>
</evidence>
<dbReference type="FunFam" id="1.10.10.160:FF:000001">
    <property type="entry name" value="ATP-dependent DNA helicase"/>
    <property type="match status" value="1"/>
</dbReference>
<keyword evidence="4 11" id="KW-0347">Helicase</keyword>
<accession>A0A317JNJ4</accession>
<feature type="domain" description="UvrD-like helicase ATP-binding" evidence="12">
    <location>
        <begin position="12"/>
        <end position="289"/>
    </location>
</feature>
<feature type="domain" description="UvrD-like helicase C-terminal" evidence="13">
    <location>
        <begin position="290"/>
        <end position="565"/>
    </location>
</feature>
<dbReference type="AlphaFoldDB" id="A0A317JNJ4"/>
<dbReference type="GO" id="GO:0005829">
    <property type="term" value="C:cytosol"/>
    <property type="evidence" value="ECO:0007669"/>
    <property type="project" value="TreeGrafter"/>
</dbReference>
<dbReference type="CDD" id="cd18807">
    <property type="entry name" value="SF1_C_UvrD"/>
    <property type="match status" value="1"/>
</dbReference>
<comment type="catalytic activity">
    <reaction evidence="8">
        <text>Couples ATP hydrolysis with the unwinding of duplex DNA by translocating in the 3'-5' direction.</text>
        <dbReference type="EC" id="5.6.2.4"/>
    </reaction>
</comment>
<feature type="binding site" evidence="11">
    <location>
        <begin position="33"/>
        <end position="40"/>
    </location>
    <ligand>
        <name>ATP</name>
        <dbReference type="ChEBI" id="CHEBI:30616"/>
    </ligand>
</feature>
<dbReference type="GO" id="GO:0043138">
    <property type="term" value="F:3'-5' DNA helicase activity"/>
    <property type="evidence" value="ECO:0007669"/>
    <property type="project" value="UniProtKB-EC"/>
</dbReference>
<gene>
    <name evidence="14" type="ORF">C5B42_05905</name>
</gene>
<dbReference type="GO" id="GO:0033202">
    <property type="term" value="C:DNA helicase complex"/>
    <property type="evidence" value="ECO:0007669"/>
    <property type="project" value="TreeGrafter"/>
</dbReference>
<dbReference type="GO" id="GO:0009314">
    <property type="term" value="P:response to radiation"/>
    <property type="evidence" value="ECO:0007669"/>
    <property type="project" value="UniProtKB-ARBA"/>
</dbReference>
<dbReference type="InterPro" id="IPR013986">
    <property type="entry name" value="DExx_box_DNA_helicase_dom_sf"/>
</dbReference>
<reference evidence="14 15" key="1">
    <citation type="submission" date="2018-02" db="EMBL/GenBank/DDBJ databases">
        <title>Genomic Reconstructions from Amazon Rainforest and Pasture Soil Reveal Novel Insights into the Physiology of Candidate Phyla in Tropical Sites.</title>
        <authorList>
            <person name="Kroeger M.E."/>
            <person name="Delmont T."/>
            <person name="Eren A.M."/>
            <person name="Guo J."/>
            <person name="Meyer K.M."/>
            <person name="Khan K."/>
            <person name="Rodrigues J.L.M."/>
            <person name="Bohannan B.J.M."/>
            <person name="Tringe S."/>
            <person name="Borges C.D."/>
            <person name="Tiedje J."/>
            <person name="Tsai S.M."/>
            <person name="Nusslein K."/>
        </authorList>
    </citation>
    <scope>NUCLEOTIDE SEQUENCE [LARGE SCALE GENOMIC DNA]</scope>
    <source>
        <strain evidence="14">Amazon FNV 2010 28 9</strain>
    </source>
</reference>
<evidence type="ECO:0000313" key="15">
    <source>
        <dbReference type="Proteomes" id="UP000246104"/>
    </source>
</evidence>
<dbReference type="Pfam" id="PF00580">
    <property type="entry name" value="UvrD-helicase"/>
    <property type="match status" value="1"/>
</dbReference>
<dbReference type="PROSITE" id="PS51198">
    <property type="entry name" value="UVRD_HELICASE_ATP_BIND"/>
    <property type="match status" value="1"/>
</dbReference>
<dbReference type="CDD" id="cd17932">
    <property type="entry name" value="DEXQc_UvrD"/>
    <property type="match status" value="1"/>
</dbReference>
<keyword evidence="7" id="KW-0413">Isomerase</keyword>
<evidence type="ECO:0000256" key="4">
    <source>
        <dbReference type="ARBA" id="ARBA00022806"/>
    </source>
</evidence>